<evidence type="ECO:0000313" key="3">
    <source>
        <dbReference type="Proteomes" id="UP000244406"/>
    </source>
</evidence>
<dbReference type="EMBL" id="PKFP01000006">
    <property type="protein sequence ID" value="PVH17028.1"/>
    <property type="molecule type" value="Genomic_DNA"/>
</dbReference>
<protein>
    <submittedName>
        <fullName evidence="2">Uncharacterized protein</fullName>
    </submittedName>
</protein>
<gene>
    <name evidence="2" type="ORF">CXQ87_004587</name>
</gene>
<dbReference type="VEuPathDB" id="FungiDB:CXQ87_004587"/>
<dbReference type="Proteomes" id="UP000244406">
    <property type="component" value="Unassembled WGS sequence"/>
</dbReference>
<reference evidence="2 3" key="1">
    <citation type="submission" date="2017-12" db="EMBL/GenBank/DDBJ databases">
        <title>Genome Sequence of the Amphotericin B-resistant Candida duobushaemulonii strain, B09383.</title>
        <authorList>
            <person name="Chow N.A."/>
            <person name="Gade L."/>
            <person name="Batra D."/>
            <person name="Rowe L.A."/>
            <person name="Loparev V.N."/>
            <person name="Litvintseva A.P."/>
        </authorList>
    </citation>
    <scope>NUCLEOTIDE SEQUENCE [LARGE SCALE GENOMIC DNA]</scope>
    <source>
        <strain evidence="2 3">B09383</strain>
    </source>
</reference>
<sequence>MSDSGLVVNNVTYTGVSASEFVSEWKSFLSEVQYTSHRSVYDSEFSSAAFNQAFSTILTFAYNDYAWETLEYGYASLKFKYPDVAPITSTGRIIDEFTKGNPSFASVISEQDISASSRVESVKSAVRANMTSDASSSEVKQSSSKTSSGHNTTSDSNAAAQVGYYAAGGVAGMVALALL</sequence>
<comment type="caution">
    <text evidence="2">The sequence shown here is derived from an EMBL/GenBank/DDBJ whole genome shotgun (WGS) entry which is preliminary data.</text>
</comment>
<feature type="region of interest" description="Disordered" evidence="1">
    <location>
        <begin position="130"/>
        <end position="155"/>
    </location>
</feature>
<dbReference type="RefSeq" id="XP_025337968.1">
    <property type="nucleotide sequence ID" value="XM_025483025.1"/>
</dbReference>
<accession>A0A2V1AGG9</accession>
<feature type="compositionally biased region" description="Low complexity" evidence="1">
    <location>
        <begin position="132"/>
        <end position="155"/>
    </location>
</feature>
<keyword evidence="3" id="KW-1185">Reference proteome</keyword>
<name>A0A2V1AGG9_9ASCO</name>
<organism evidence="2 3">
    <name type="scientific">Candidozyma duobushaemuli</name>
    <dbReference type="NCBI Taxonomy" id="1231522"/>
    <lineage>
        <taxon>Eukaryota</taxon>
        <taxon>Fungi</taxon>
        <taxon>Dikarya</taxon>
        <taxon>Ascomycota</taxon>
        <taxon>Saccharomycotina</taxon>
        <taxon>Pichiomycetes</taxon>
        <taxon>Metschnikowiaceae</taxon>
        <taxon>Candidozyma</taxon>
    </lineage>
</organism>
<evidence type="ECO:0000313" key="2">
    <source>
        <dbReference type="EMBL" id="PVH17028.1"/>
    </source>
</evidence>
<evidence type="ECO:0000256" key="1">
    <source>
        <dbReference type="SAM" id="MobiDB-lite"/>
    </source>
</evidence>
<dbReference type="AlphaFoldDB" id="A0A2V1AGG9"/>
<proteinExistence type="predicted"/>
<dbReference type="GeneID" id="37004586"/>